<protein>
    <submittedName>
        <fullName evidence="1">SAM-dependent O-methyltransferase, AdoMet_MTases superfamily</fullName>
    </submittedName>
</protein>
<keyword evidence="2" id="KW-1185">Reference proteome</keyword>
<dbReference type="SUPFAM" id="SSF53335">
    <property type="entry name" value="S-adenosyl-L-methionine-dependent methyltransferases"/>
    <property type="match status" value="1"/>
</dbReference>
<dbReference type="Gene3D" id="3.40.50.150">
    <property type="entry name" value="Vaccinia Virus protein VP39"/>
    <property type="match status" value="1"/>
</dbReference>
<dbReference type="AlphaFoldDB" id="K4ITK2"/>
<dbReference type="GO" id="GO:0032259">
    <property type="term" value="P:methylation"/>
    <property type="evidence" value="ECO:0007669"/>
    <property type="project" value="UniProtKB-KW"/>
</dbReference>
<evidence type="ECO:0000313" key="2">
    <source>
        <dbReference type="Proteomes" id="UP000008514"/>
    </source>
</evidence>
<organism evidence="1 2">
    <name type="scientific">Psychroflexus torquis (strain ATCC 700755 / CIP 106069 / ACAM 623)</name>
    <dbReference type="NCBI Taxonomy" id="313595"/>
    <lineage>
        <taxon>Bacteria</taxon>
        <taxon>Pseudomonadati</taxon>
        <taxon>Bacteroidota</taxon>
        <taxon>Flavobacteriia</taxon>
        <taxon>Flavobacteriales</taxon>
        <taxon>Flavobacteriaceae</taxon>
        <taxon>Psychroflexus</taxon>
    </lineage>
</organism>
<dbReference type="Proteomes" id="UP000008514">
    <property type="component" value="Chromosome"/>
</dbReference>
<dbReference type="KEGG" id="ptq:P700755_002022"/>
<dbReference type="GO" id="GO:0008168">
    <property type="term" value="F:methyltransferase activity"/>
    <property type="evidence" value="ECO:0007669"/>
    <property type="project" value="UniProtKB-KW"/>
</dbReference>
<evidence type="ECO:0000313" key="1">
    <source>
        <dbReference type="EMBL" id="AFU68815.1"/>
    </source>
</evidence>
<dbReference type="STRING" id="313595.P700755_002022"/>
<dbReference type="HOGENOM" id="CLU_083598_0_0_10"/>
<sequence>MWFKIKAYLKFLWHSKNQHGIHSPFVYKLITQCFYNKHYFKAYGIWYSAQRKNLESKEILEVEDFGAKSKVFEGNRRPVSKIAEHVSISKKRARLMIRLVDYLSVEKALELGTSIGLGSFSIAGNGKTSLTTVEACRETSSFARQLFKSEGLENIYALSSSFSEYLSGFGSSENFEQANSKNKFDLVFIDGHHEGKITLNYFERLLAHKHNDSLFIFDDIHLSSSMEAAWEQIKVHKDVKVTIDTFQWGLVFFRQEQVKQDFVIRV</sequence>
<dbReference type="EMBL" id="CP003879">
    <property type="protein sequence ID" value="AFU68815.1"/>
    <property type="molecule type" value="Genomic_DNA"/>
</dbReference>
<dbReference type="OrthoDB" id="5464618at2"/>
<dbReference type="RefSeq" id="WP_015024399.1">
    <property type="nucleotide sequence ID" value="NC_018721.1"/>
</dbReference>
<proteinExistence type="predicted"/>
<reference evidence="1" key="2">
    <citation type="submission" date="2012-09" db="EMBL/GenBank/DDBJ databases">
        <title>The complete sequence of Psychroflexus torquis an extreme psychrophile from sea-ice that is stimulated by light.</title>
        <authorList>
            <person name="Feng S."/>
            <person name="Powell S.M."/>
            <person name="Bowman J.P."/>
        </authorList>
    </citation>
    <scope>NUCLEOTIDE SEQUENCE [LARGE SCALE GENOMIC DNA]</scope>
    <source>
        <strain evidence="1">ATCC 700755</strain>
    </source>
</reference>
<accession>K4ITK2</accession>
<dbReference type="eggNOG" id="COG4122">
    <property type="taxonomic scope" value="Bacteria"/>
</dbReference>
<dbReference type="InterPro" id="IPR029063">
    <property type="entry name" value="SAM-dependent_MTases_sf"/>
</dbReference>
<gene>
    <name evidence="1" type="ordered locus">P700755_002022</name>
</gene>
<dbReference type="Pfam" id="PF13578">
    <property type="entry name" value="Methyltransf_24"/>
    <property type="match status" value="1"/>
</dbReference>
<reference evidence="1" key="1">
    <citation type="submission" date="2006-03" db="EMBL/GenBank/DDBJ databases">
        <authorList>
            <person name="Bowman J."/>
            <person name="Ferriera S."/>
            <person name="Johnson J."/>
            <person name="Kravitz S."/>
            <person name="Halpern A."/>
            <person name="Remington K."/>
            <person name="Beeson K."/>
            <person name="Tran B."/>
            <person name="Rogers Y.-H."/>
            <person name="Friedman R."/>
            <person name="Venter J.C."/>
        </authorList>
    </citation>
    <scope>NUCLEOTIDE SEQUENCE [LARGE SCALE GENOMIC DNA]</scope>
    <source>
        <strain evidence="1">ATCC 700755</strain>
    </source>
</reference>
<name>K4ITK2_PSYTT</name>